<feature type="compositionally biased region" description="Basic and acidic residues" evidence="4">
    <location>
        <begin position="209"/>
        <end position="223"/>
    </location>
</feature>
<dbReference type="AlphaFoldDB" id="A0A1H0PZ87"/>
<evidence type="ECO:0000313" key="7">
    <source>
        <dbReference type="Proteomes" id="UP000198860"/>
    </source>
</evidence>
<dbReference type="EMBL" id="FNIZ01000012">
    <property type="protein sequence ID" value="SDP10423.1"/>
    <property type="molecule type" value="Genomic_DNA"/>
</dbReference>
<dbReference type="CDD" id="cd05233">
    <property type="entry name" value="SDR_c"/>
    <property type="match status" value="1"/>
</dbReference>
<evidence type="ECO:0000256" key="2">
    <source>
        <dbReference type="ARBA" id="ARBA00023002"/>
    </source>
</evidence>
<dbReference type="SMART" id="SM00822">
    <property type="entry name" value="PKS_KR"/>
    <property type="match status" value="1"/>
</dbReference>
<organism evidence="6 7">
    <name type="scientific">Halobacillus aidingensis</name>
    <dbReference type="NCBI Taxonomy" id="240303"/>
    <lineage>
        <taxon>Bacteria</taxon>
        <taxon>Bacillati</taxon>
        <taxon>Bacillota</taxon>
        <taxon>Bacilli</taxon>
        <taxon>Bacillales</taxon>
        <taxon>Bacillaceae</taxon>
        <taxon>Halobacillus</taxon>
    </lineage>
</organism>
<protein>
    <submittedName>
        <fullName evidence="6">3-oxoacyl-[acyl-carrier protein] reductase</fullName>
    </submittedName>
</protein>
<dbReference type="Proteomes" id="UP000198860">
    <property type="component" value="Unassembled WGS sequence"/>
</dbReference>
<evidence type="ECO:0000313" key="6">
    <source>
        <dbReference type="EMBL" id="SDP10423.1"/>
    </source>
</evidence>
<keyword evidence="7" id="KW-1185">Reference proteome</keyword>
<dbReference type="Gene3D" id="3.40.50.720">
    <property type="entry name" value="NAD(P)-binding Rossmann-like Domain"/>
    <property type="match status" value="1"/>
</dbReference>
<dbReference type="InterPro" id="IPR020904">
    <property type="entry name" value="Sc_DH/Rdtase_CS"/>
</dbReference>
<reference evidence="7" key="1">
    <citation type="submission" date="2016-10" db="EMBL/GenBank/DDBJ databases">
        <authorList>
            <person name="Varghese N."/>
            <person name="Submissions S."/>
        </authorList>
    </citation>
    <scope>NUCLEOTIDE SEQUENCE [LARGE SCALE GENOMIC DNA]</scope>
    <source>
        <strain evidence="7">CGMCC 1.3703</strain>
    </source>
</reference>
<dbReference type="STRING" id="240303.SAMN05421677_1123"/>
<gene>
    <name evidence="6" type="ORF">SAMN05421677_1123</name>
</gene>
<dbReference type="Pfam" id="PF00106">
    <property type="entry name" value="adh_short"/>
    <property type="match status" value="1"/>
</dbReference>
<feature type="domain" description="Ketoreductase" evidence="5">
    <location>
        <begin position="12"/>
        <end position="217"/>
    </location>
</feature>
<evidence type="ECO:0000256" key="3">
    <source>
        <dbReference type="RuleBase" id="RU000363"/>
    </source>
</evidence>
<dbReference type="InterPro" id="IPR050259">
    <property type="entry name" value="SDR"/>
</dbReference>
<comment type="similarity">
    <text evidence="1 3">Belongs to the short-chain dehydrogenases/reductases (SDR) family.</text>
</comment>
<dbReference type="GO" id="GO:0016491">
    <property type="term" value="F:oxidoreductase activity"/>
    <property type="evidence" value="ECO:0007669"/>
    <property type="project" value="UniProtKB-KW"/>
</dbReference>
<keyword evidence="2" id="KW-0560">Oxidoreductase</keyword>
<name>A0A1H0PZ87_HALAD</name>
<dbReference type="SUPFAM" id="SSF51735">
    <property type="entry name" value="NAD(P)-binding Rossmann-fold domains"/>
    <property type="match status" value="1"/>
</dbReference>
<dbReference type="InterPro" id="IPR036291">
    <property type="entry name" value="NAD(P)-bd_dom_sf"/>
</dbReference>
<feature type="region of interest" description="Disordered" evidence="4">
    <location>
        <begin position="205"/>
        <end position="232"/>
    </location>
</feature>
<dbReference type="RefSeq" id="WP_089652840.1">
    <property type="nucleotide sequence ID" value="NZ_FNIZ01000012.1"/>
</dbReference>
<dbReference type="OrthoDB" id="9803333at2"/>
<dbReference type="PANTHER" id="PTHR42879">
    <property type="entry name" value="3-OXOACYL-(ACYL-CARRIER-PROTEIN) REDUCTASE"/>
    <property type="match status" value="1"/>
</dbReference>
<dbReference type="GO" id="GO:0008206">
    <property type="term" value="P:bile acid metabolic process"/>
    <property type="evidence" value="ECO:0007669"/>
    <property type="project" value="UniProtKB-ARBA"/>
</dbReference>
<dbReference type="PRINTS" id="PR00081">
    <property type="entry name" value="GDHRDH"/>
</dbReference>
<dbReference type="FunFam" id="3.40.50.720:FF:000084">
    <property type="entry name" value="Short-chain dehydrogenase reductase"/>
    <property type="match status" value="1"/>
</dbReference>
<accession>A0A1H0PZ87</accession>
<proteinExistence type="inferred from homology"/>
<dbReference type="PANTHER" id="PTHR42879:SF2">
    <property type="entry name" value="3-OXOACYL-[ACYL-CARRIER-PROTEIN] REDUCTASE FABG"/>
    <property type="match status" value="1"/>
</dbReference>
<evidence type="ECO:0000256" key="1">
    <source>
        <dbReference type="ARBA" id="ARBA00006484"/>
    </source>
</evidence>
<evidence type="ECO:0000259" key="5">
    <source>
        <dbReference type="SMART" id="SM00822"/>
    </source>
</evidence>
<dbReference type="InterPro" id="IPR057326">
    <property type="entry name" value="KR_dom"/>
</dbReference>
<dbReference type="PROSITE" id="PS00061">
    <property type="entry name" value="ADH_SHORT"/>
    <property type="match status" value="1"/>
</dbReference>
<dbReference type="InterPro" id="IPR002347">
    <property type="entry name" value="SDR_fam"/>
</dbReference>
<dbReference type="PRINTS" id="PR00080">
    <property type="entry name" value="SDRFAMILY"/>
</dbReference>
<sequence>MNIFSDEALKGEHILVTGATGGIGYETAKEIVRAGGHVTITGRNEEKLALLKEECATINGEMKVFISAADLNDESDRVKVVQDARKAIGSVTGLVNSAGIIGGGPLEDLKEEDLRKVMELNYFSTVLFTQEVYKDMKANGRGSIVNLSSLSGLRGTHSGTAYSASKFAITGFTQSFAHEAIEHGVRVNAVCPGYVDTAMGQEAIRSKGKREGRSYEEQRKAAEEGIPSGKLSEPDEVARSIVYLLSEGSTNIVGESLKISGGSVMR</sequence>
<evidence type="ECO:0000256" key="4">
    <source>
        <dbReference type="SAM" id="MobiDB-lite"/>
    </source>
</evidence>